<dbReference type="PATRIC" id="fig|1297742.4.peg.4525"/>
<dbReference type="EC" id="2.7.7.41" evidence="6 18"/>
<keyword evidence="17" id="KW-1208">Phospholipid metabolism</keyword>
<dbReference type="EMBL" id="CP012109">
    <property type="protein sequence ID" value="AKQ67571.1"/>
    <property type="molecule type" value="Genomic_DNA"/>
</dbReference>
<comment type="pathway">
    <text evidence="3 18">Phospholipid metabolism; CDP-diacylglycerol biosynthesis; CDP-diacylglycerol from sn-glycerol 3-phosphate: step 3/3.</text>
</comment>
<comment type="pathway">
    <text evidence="4">Lipid metabolism.</text>
</comment>
<feature type="transmembrane region" description="Helical" evidence="19">
    <location>
        <begin position="9"/>
        <end position="28"/>
    </location>
</feature>
<feature type="transmembrane region" description="Helical" evidence="19">
    <location>
        <begin position="206"/>
        <end position="223"/>
    </location>
</feature>
<evidence type="ECO:0000256" key="8">
    <source>
        <dbReference type="ARBA" id="ARBA00022475"/>
    </source>
</evidence>
<dbReference type="OrthoDB" id="9799199at2"/>
<sequence length="276" mass="30118">MNDKNRNLVIRVVSAVTLLPLVILMLFLGGFWSAALLGLASAACVGEYYLIVQKRLTVASWVGMAFAAVLPFLPLRDAARTGETAFWLTIVFAFFAWIYHLFKGPLAEAPTRTAHLVNGFLYGAVGLTAMSALRLLPDDGMAWVICALVITWANDTAAYFFGRFMGKHKLYPEVSPNKTWEGFFGGMLGSVGGMFIARQFFFPVFTVWDCVLLGIAGGILGPVGDLCESMLKRAYGVKDSGFLIPGHGGVLDRIDALLFNAPLVFVYVQFVRGLLP</sequence>
<feature type="transmembrane region" description="Helical" evidence="19">
    <location>
        <begin position="114"/>
        <end position="136"/>
    </location>
</feature>
<feature type="transmembrane region" description="Helical" evidence="19">
    <location>
        <begin position="56"/>
        <end position="73"/>
    </location>
</feature>
<evidence type="ECO:0000256" key="17">
    <source>
        <dbReference type="ARBA" id="ARBA00023264"/>
    </source>
</evidence>
<dbReference type="eggNOG" id="COG4589">
    <property type="taxonomic scope" value="Bacteria"/>
</dbReference>
<dbReference type="PANTHER" id="PTHR46382">
    <property type="entry name" value="PHOSPHATIDATE CYTIDYLYLTRANSFERASE"/>
    <property type="match status" value="1"/>
</dbReference>
<keyword evidence="10 18" id="KW-0808">Transferase</keyword>
<evidence type="ECO:0000256" key="10">
    <source>
        <dbReference type="ARBA" id="ARBA00022679"/>
    </source>
</evidence>
<keyword evidence="9" id="KW-0444">Lipid biosynthesis</keyword>
<gene>
    <name evidence="20" type="ORF">A176_004483</name>
</gene>
<keyword evidence="8" id="KW-1003">Cell membrane</keyword>
<dbReference type="InterPro" id="IPR000374">
    <property type="entry name" value="PC_trans"/>
</dbReference>
<feature type="transmembrane region" description="Helical" evidence="19">
    <location>
        <begin position="182"/>
        <end position="200"/>
    </location>
</feature>
<dbReference type="GO" id="GO:0005886">
    <property type="term" value="C:plasma membrane"/>
    <property type="evidence" value="ECO:0007669"/>
    <property type="project" value="UniProtKB-SubCell"/>
</dbReference>
<keyword evidence="11 18" id="KW-0812">Transmembrane</keyword>
<evidence type="ECO:0000256" key="4">
    <source>
        <dbReference type="ARBA" id="ARBA00005189"/>
    </source>
</evidence>
<evidence type="ECO:0000256" key="5">
    <source>
        <dbReference type="ARBA" id="ARBA00010185"/>
    </source>
</evidence>
<evidence type="ECO:0000256" key="13">
    <source>
        <dbReference type="ARBA" id="ARBA00022989"/>
    </source>
</evidence>
<evidence type="ECO:0000256" key="2">
    <source>
        <dbReference type="ARBA" id="ARBA00004651"/>
    </source>
</evidence>
<dbReference type="PROSITE" id="PS01315">
    <property type="entry name" value="CDS"/>
    <property type="match status" value="1"/>
</dbReference>
<dbReference type="AlphaFoldDB" id="A0A0H4WVZ9"/>
<organism evidence="20 21">
    <name type="scientific">Pseudomyxococcus hansupus</name>
    <dbReference type="NCBI Taxonomy" id="1297742"/>
    <lineage>
        <taxon>Bacteria</taxon>
        <taxon>Pseudomonadati</taxon>
        <taxon>Myxococcota</taxon>
        <taxon>Myxococcia</taxon>
        <taxon>Myxococcales</taxon>
        <taxon>Cystobacterineae</taxon>
        <taxon>Myxococcaceae</taxon>
        <taxon>Pseudomyxococcus</taxon>
    </lineage>
</organism>
<evidence type="ECO:0000256" key="16">
    <source>
        <dbReference type="ARBA" id="ARBA00023209"/>
    </source>
</evidence>
<feature type="transmembrane region" description="Helical" evidence="19">
    <location>
        <begin position="34"/>
        <end position="51"/>
    </location>
</feature>
<dbReference type="GO" id="GO:0004605">
    <property type="term" value="F:phosphatidate cytidylyltransferase activity"/>
    <property type="evidence" value="ECO:0007669"/>
    <property type="project" value="UniProtKB-EC"/>
</dbReference>
<evidence type="ECO:0000256" key="18">
    <source>
        <dbReference type="RuleBase" id="RU003938"/>
    </source>
</evidence>
<protein>
    <recommendedName>
        <fullName evidence="7 18">Phosphatidate cytidylyltransferase</fullName>
        <ecNumber evidence="6 18">2.7.7.41</ecNumber>
    </recommendedName>
</protein>
<keyword evidence="15 19" id="KW-0472">Membrane</keyword>
<feature type="transmembrane region" description="Helical" evidence="19">
    <location>
        <begin position="142"/>
        <end position="161"/>
    </location>
</feature>
<evidence type="ECO:0000256" key="11">
    <source>
        <dbReference type="ARBA" id="ARBA00022692"/>
    </source>
</evidence>
<evidence type="ECO:0000256" key="14">
    <source>
        <dbReference type="ARBA" id="ARBA00023098"/>
    </source>
</evidence>
<keyword evidence="21" id="KW-1185">Reference proteome</keyword>
<dbReference type="STRING" id="1297742.A176_004483"/>
<comment type="similarity">
    <text evidence="5 18">Belongs to the CDS family.</text>
</comment>
<feature type="transmembrane region" description="Helical" evidence="19">
    <location>
        <begin position="85"/>
        <end position="102"/>
    </location>
</feature>
<accession>A0A0H4WVZ9</accession>
<evidence type="ECO:0000256" key="19">
    <source>
        <dbReference type="SAM" id="Phobius"/>
    </source>
</evidence>
<evidence type="ECO:0000256" key="1">
    <source>
        <dbReference type="ARBA" id="ARBA00001698"/>
    </source>
</evidence>
<keyword evidence="14" id="KW-0443">Lipid metabolism</keyword>
<dbReference type="Proteomes" id="UP000009026">
    <property type="component" value="Chromosome"/>
</dbReference>
<keyword evidence="12 18" id="KW-0548">Nucleotidyltransferase</keyword>
<comment type="subcellular location">
    <subcellularLocation>
        <location evidence="2">Cell membrane</location>
        <topology evidence="2">Multi-pass membrane protein</topology>
    </subcellularLocation>
</comment>
<evidence type="ECO:0000313" key="21">
    <source>
        <dbReference type="Proteomes" id="UP000009026"/>
    </source>
</evidence>
<evidence type="ECO:0000256" key="3">
    <source>
        <dbReference type="ARBA" id="ARBA00005119"/>
    </source>
</evidence>
<name>A0A0H4WVZ9_9BACT</name>
<evidence type="ECO:0000313" key="20">
    <source>
        <dbReference type="EMBL" id="AKQ67571.1"/>
    </source>
</evidence>
<keyword evidence="16" id="KW-0594">Phospholipid biosynthesis</keyword>
<dbReference type="RefSeq" id="WP_002639058.1">
    <property type="nucleotide sequence ID" value="NZ_CP012109.1"/>
</dbReference>
<dbReference type="GO" id="GO:0016024">
    <property type="term" value="P:CDP-diacylglycerol biosynthetic process"/>
    <property type="evidence" value="ECO:0007669"/>
    <property type="project" value="UniProtKB-UniPathway"/>
</dbReference>
<proteinExistence type="inferred from homology"/>
<dbReference type="PANTHER" id="PTHR46382:SF1">
    <property type="entry name" value="PHOSPHATIDATE CYTIDYLYLTRANSFERASE"/>
    <property type="match status" value="1"/>
</dbReference>
<dbReference type="UniPathway" id="UPA00557">
    <property type="reaction ID" value="UER00614"/>
</dbReference>
<reference evidence="20 21" key="1">
    <citation type="journal article" date="2016" name="PLoS ONE">
        <title>Complete Genome Sequence and Comparative Genomics of a Novel Myxobacterium Myxococcus hansupus.</title>
        <authorList>
            <person name="Sharma G."/>
            <person name="Narwani T."/>
            <person name="Subramanian S."/>
        </authorList>
    </citation>
    <scope>NUCLEOTIDE SEQUENCE [LARGE SCALE GENOMIC DNA]</scope>
    <source>
        <strain evidence="21">mixupus</strain>
    </source>
</reference>
<dbReference type="Pfam" id="PF01148">
    <property type="entry name" value="CTP_transf_1"/>
    <property type="match status" value="1"/>
</dbReference>
<evidence type="ECO:0000256" key="15">
    <source>
        <dbReference type="ARBA" id="ARBA00023136"/>
    </source>
</evidence>
<evidence type="ECO:0000256" key="9">
    <source>
        <dbReference type="ARBA" id="ARBA00022516"/>
    </source>
</evidence>
<keyword evidence="13 19" id="KW-1133">Transmembrane helix</keyword>
<dbReference type="KEGG" id="mym:A176_004483"/>
<evidence type="ECO:0000256" key="6">
    <source>
        <dbReference type="ARBA" id="ARBA00012487"/>
    </source>
</evidence>
<evidence type="ECO:0000256" key="12">
    <source>
        <dbReference type="ARBA" id="ARBA00022695"/>
    </source>
</evidence>
<evidence type="ECO:0000256" key="7">
    <source>
        <dbReference type="ARBA" id="ARBA00019373"/>
    </source>
</evidence>
<comment type="catalytic activity">
    <reaction evidence="1 18">
        <text>a 1,2-diacyl-sn-glycero-3-phosphate + CTP + H(+) = a CDP-1,2-diacyl-sn-glycerol + diphosphate</text>
        <dbReference type="Rhea" id="RHEA:16229"/>
        <dbReference type="ChEBI" id="CHEBI:15378"/>
        <dbReference type="ChEBI" id="CHEBI:33019"/>
        <dbReference type="ChEBI" id="CHEBI:37563"/>
        <dbReference type="ChEBI" id="CHEBI:58332"/>
        <dbReference type="ChEBI" id="CHEBI:58608"/>
        <dbReference type="EC" id="2.7.7.41"/>
    </reaction>
</comment>